<gene>
    <name evidence="1" type="ORF">D8674_017206</name>
</gene>
<reference evidence="1 2" key="1">
    <citation type="submission" date="2019-09" db="EMBL/GenBank/DDBJ databases">
        <authorList>
            <person name="Ou C."/>
        </authorList>
    </citation>
    <scope>NUCLEOTIDE SEQUENCE [LARGE SCALE GENOMIC DNA]</scope>
    <source>
        <strain evidence="1">S2</strain>
        <tissue evidence="1">Leaf</tissue>
    </source>
</reference>
<proteinExistence type="predicted"/>
<comment type="caution">
    <text evidence="1">The sequence shown here is derived from an EMBL/GenBank/DDBJ whole genome shotgun (WGS) entry which is preliminary data.</text>
</comment>
<sequence>MEKITLESRGEVSKLCFLTGSLQRRLNLEYSTPKNGYAREMMREESLEKELIIPLFPVLEEKRDKGKKKEGFGVMKGKLLLEKPQANMMIDIYPFTKAPINMINLTWAEKRKGKVTWEVKVEMRQVDKLTEGTIKLPEKLKAAIVKGLVLCSKCQCVCELEKLIRRKEKEKQEAHRSIMHAIEKETSRNVFQRLGGDSQPKG</sequence>
<keyword evidence="2" id="KW-1185">Reference proteome</keyword>
<dbReference type="AlphaFoldDB" id="A0A5N5HC28"/>
<evidence type="ECO:0000313" key="1">
    <source>
        <dbReference type="EMBL" id="KAB2625546.1"/>
    </source>
</evidence>
<keyword evidence="1" id="KW-0675">Receptor</keyword>
<name>A0A5N5HC28_9ROSA</name>
<dbReference type="Proteomes" id="UP000327157">
    <property type="component" value="Chromosome 16"/>
</dbReference>
<dbReference type="EMBL" id="SMOL01000160">
    <property type="protein sequence ID" value="KAB2625546.1"/>
    <property type="molecule type" value="Genomic_DNA"/>
</dbReference>
<evidence type="ECO:0000313" key="2">
    <source>
        <dbReference type="Proteomes" id="UP000327157"/>
    </source>
</evidence>
<protein>
    <submittedName>
        <fullName evidence="1">Receptor-like protein 12</fullName>
    </submittedName>
</protein>
<organism evidence="1 2">
    <name type="scientific">Pyrus ussuriensis x Pyrus communis</name>
    <dbReference type="NCBI Taxonomy" id="2448454"/>
    <lineage>
        <taxon>Eukaryota</taxon>
        <taxon>Viridiplantae</taxon>
        <taxon>Streptophyta</taxon>
        <taxon>Embryophyta</taxon>
        <taxon>Tracheophyta</taxon>
        <taxon>Spermatophyta</taxon>
        <taxon>Magnoliopsida</taxon>
        <taxon>eudicotyledons</taxon>
        <taxon>Gunneridae</taxon>
        <taxon>Pentapetalae</taxon>
        <taxon>rosids</taxon>
        <taxon>fabids</taxon>
        <taxon>Rosales</taxon>
        <taxon>Rosaceae</taxon>
        <taxon>Amygdaloideae</taxon>
        <taxon>Maleae</taxon>
        <taxon>Pyrus</taxon>
    </lineage>
</organism>
<dbReference type="OrthoDB" id="10467285at2759"/>
<accession>A0A5N5HC28</accession>
<reference evidence="2" key="2">
    <citation type="submission" date="2019-10" db="EMBL/GenBank/DDBJ databases">
        <title>A de novo genome assembly of a pear dwarfing rootstock.</title>
        <authorList>
            <person name="Wang F."/>
            <person name="Wang J."/>
            <person name="Li S."/>
            <person name="Zhang Y."/>
            <person name="Fang M."/>
            <person name="Ma L."/>
            <person name="Zhao Y."/>
            <person name="Jiang S."/>
        </authorList>
    </citation>
    <scope>NUCLEOTIDE SEQUENCE [LARGE SCALE GENOMIC DNA]</scope>
</reference>
<reference evidence="1 2" key="3">
    <citation type="submission" date="2019-11" db="EMBL/GenBank/DDBJ databases">
        <title>A de novo genome assembly of a pear dwarfing rootstock.</title>
        <authorList>
            <person name="Wang F."/>
            <person name="Wang J."/>
            <person name="Li S."/>
            <person name="Zhang Y."/>
            <person name="Fang M."/>
            <person name="Ma L."/>
            <person name="Zhao Y."/>
            <person name="Jiang S."/>
        </authorList>
    </citation>
    <scope>NUCLEOTIDE SEQUENCE [LARGE SCALE GENOMIC DNA]</scope>
    <source>
        <strain evidence="1">S2</strain>
        <tissue evidence="1">Leaf</tissue>
    </source>
</reference>